<reference evidence="1 2" key="1">
    <citation type="submission" date="2021-06" db="EMBL/GenBank/DDBJ databases">
        <authorList>
            <person name="Kallberg Y."/>
            <person name="Tangrot J."/>
            <person name="Rosling A."/>
        </authorList>
    </citation>
    <scope>NUCLEOTIDE SEQUENCE [LARGE SCALE GENOMIC DNA]</scope>
    <source>
        <strain evidence="1 2">120-4 pot B 10/14</strain>
    </source>
</reference>
<evidence type="ECO:0000313" key="1">
    <source>
        <dbReference type="EMBL" id="CAG8815476.1"/>
    </source>
</evidence>
<protein>
    <submittedName>
        <fullName evidence="1">41589_t:CDS:1</fullName>
    </submittedName>
</protein>
<evidence type="ECO:0000313" key="2">
    <source>
        <dbReference type="Proteomes" id="UP000789901"/>
    </source>
</evidence>
<name>A0ABN7W4J4_GIGMA</name>
<dbReference type="Proteomes" id="UP000789901">
    <property type="component" value="Unassembled WGS sequence"/>
</dbReference>
<keyword evidence="2" id="KW-1185">Reference proteome</keyword>
<comment type="caution">
    <text evidence="1">The sequence shown here is derived from an EMBL/GenBank/DDBJ whole genome shotgun (WGS) entry which is preliminary data.</text>
</comment>
<dbReference type="EMBL" id="CAJVQB010030392">
    <property type="protein sequence ID" value="CAG8815476.1"/>
    <property type="molecule type" value="Genomic_DNA"/>
</dbReference>
<organism evidence="1 2">
    <name type="scientific">Gigaspora margarita</name>
    <dbReference type="NCBI Taxonomy" id="4874"/>
    <lineage>
        <taxon>Eukaryota</taxon>
        <taxon>Fungi</taxon>
        <taxon>Fungi incertae sedis</taxon>
        <taxon>Mucoromycota</taxon>
        <taxon>Glomeromycotina</taxon>
        <taxon>Glomeromycetes</taxon>
        <taxon>Diversisporales</taxon>
        <taxon>Gigasporaceae</taxon>
        <taxon>Gigaspora</taxon>
    </lineage>
</organism>
<gene>
    <name evidence="1" type="ORF">GMARGA_LOCUS26301</name>
</gene>
<proteinExistence type="predicted"/>
<feature type="non-terminal residue" evidence="1">
    <location>
        <position position="52"/>
    </location>
</feature>
<accession>A0ABN7W4J4</accession>
<sequence>MIPKGEDWVFDLGRVKPIALLEAFHKCVTRVITKRLSKVCIEKNILQGPNVA</sequence>